<name>A0A8S1ILF4_9CHLO</name>
<feature type="transmembrane region" description="Helical" evidence="8">
    <location>
        <begin position="467"/>
        <end position="490"/>
    </location>
</feature>
<evidence type="ECO:0000256" key="1">
    <source>
        <dbReference type="ARBA" id="ARBA00004141"/>
    </source>
</evidence>
<feature type="domain" description="CSC1/OSCA1-like N-terminal transmembrane" evidence="10">
    <location>
        <begin position="8"/>
        <end position="174"/>
    </location>
</feature>
<dbReference type="EMBL" id="CAJHUC010000305">
    <property type="protein sequence ID" value="CAD7695081.1"/>
    <property type="molecule type" value="Genomic_DNA"/>
</dbReference>
<evidence type="ECO:0000256" key="8">
    <source>
        <dbReference type="SAM" id="Phobius"/>
    </source>
</evidence>
<evidence type="ECO:0000256" key="2">
    <source>
        <dbReference type="ARBA" id="ARBA00007779"/>
    </source>
</evidence>
<keyword evidence="6 8" id="KW-0472">Membrane</keyword>
<comment type="similarity">
    <text evidence="2">Belongs to the CSC1 (TC 1.A.17) family.</text>
</comment>
<dbReference type="Pfam" id="PF02714">
    <property type="entry name" value="RSN1_7TM"/>
    <property type="match status" value="1"/>
</dbReference>
<dbReference type="Pfam" id="PF13967">
    <property type="entry name" value="RSN1_TM"/>
    <property type="match status" value="1"/>
</dbReference>
<dbReference type="AlphaFoldDB" id="A0A8S1ILF4"/>
<protein>
    <submittedName>
        <fullName evidence="12">Uncharacterized protein</fullName>
    </submittedName>
</protein>
<evidence type="ECO:0000256" key="6">
    <source>
        <dbReference type="ARBA" id="ARBA00023136"/>
    </source>
</evidence>
<evidence type="ECO:0000259" key="9">
    <source>
        <dbReference type="Pfam" id="PF02714"/>
    </source>
</evidence>
<keyword evidence="3" id="KW-0813">Transport</keyword>
<comment type="subcellular location">
    <subcellularLocation>
        <location evidence="1">Membrane</location>
        <topology evidence="1">Multi-pass membrane protein</topology>
    </subcellularLocation>
</comment>
<evidence type="ECO:0000259" key="10">
    <source>
        <dbReference type="Pfam" id="PF13967"/>
    </source>
</evidence>
<evidence type="ECO:0000256" key="7">
    <source>
        <dbReference type="SAM" id="MobiDB-lite"/>
    </source>
</evidence>
<feature type="domain" description="CSC1/OSCA1-like 7TM region" evidence="9">
    <location>
        <begin position="465"/>
        <end position="734"/>
    </location>
</feature>
<feature type="transmembrane region" description="Helical" evidence="8">
    <location>
        <begin position="510"/>
        <end position="531"/>
    </location>
</feature>
<feature type="transmembrane region" description="Helical" evidence="8">
    <location>
        <begin position="663"/>
        <end position="691"/>
    </location>
</feature>
<sequence>MAFTNEEFAYAVGTDAAVAIVVFVVFAIVRRLQFANRYYAPKRFIKTKYRRPKKLSFFFFSWLRQIFDYDERDILEIAGMDAVMYLRLVSFGLTLFFVLALWNLATVLPTNLSGNNVEVLLNGSNTTAEDKSNYSLTDFDKMAITNLEPGSSKFWVHVASAYFATFYTLRLLWTYHTEAVNLRIEYLATAKIGSESHTVLVTDIPGSFYGTMLDRALQVAPRCARQSIRSMLEDTKRMLSTSIQGIEGVARVVVTGSVKNENEENAIAEAESKTDVHPWKRALEKLGSMSFQDMVASEFREVYPEHEVECVRVVHDGTHLYPAVTLYNTVKRELEDLVDDYTSKLTRGKKVTPKEVRIVPDFYGAWAREKYPTSIENKFVKVDKLEFLAARLEALKKHVEEKQGQALDRPVGSAFVTFRSRWTQVVASTSLQHHDECVWKVQPAPGPEEVYWPNIRWRSWERAVRTLLMWSAFGALCCTFMIPVAAVQALVQIDRLEHLPVVKQLLEMTFFRSLVIAVLPGLVLKTFLLFLPKVIAYMNKVEGMVSLSAIDFGVARKFFIFQVLTVFFGSFIAGSLFSQIEALIKDPKMIITILGNAAPQTASFFCTYILVQTFFHAPFSLLRFWRFGLYCVKHFLAATERAKARLWQNQKSPYGGVTPHHTIVILLGIVFAAVNPIITLTGLAYFVVNIVTWRYQLLYVFKETYQSGGKLWVQVFDQILTALVIMQLMMIGLLGVKKFPYAVIVAPLPFITTFFWIASEKLFKRPLSVLSLRGACDIDKSDKAAAAAHPQSLEEKNEADRLYLSPYFKINSAAFEELLTQANTVSNVLKGEDVSLPKSTRGDEMLWSAEDDEGGSTAEAGDSLRTPLIP</sequence>
<reference evidence="12" key="1">
    <citation type="submission" date="2020-12" db="EMBL/GenBank/DDBJ databases">
        <authorList>
            <person name="Iha C."/>
        </authorList>
    </citation>
    <scope>NUCLEOTIDE SEQUENCE</scope>
</reference>
<dbReference type="InterPro" id="IPR003864">
    <property type="entry name" value="CSC1/OSCA1-like_7TM"/>
</dbReference>
<dbReference type="PANTHER" id="PTHR13018">
    <property type="entry name" value="PROBABLE MEMBRANE PROTEIN DUF221-RELATED"/>
    <property type="match status" value="1"/>
</dbReference>
<dbReference type="GO" id="GO:0005886">
    <property type="term" value="C:plasma membrane"/>
    <property type="evidence" value="ECO:0007669"/>
    <property type="project" value="TreeGrafter"/>
</dbReference>
<keyword evidence="5 8" id="KW-1133">Transmembrane helix</keyword>
<evidence type="ECO:0000313" key="13">
    <source>
        <dbReference type="Proteomes" id="UP000708148"/>
    </source>
</evidence>
<dbReference type="InterPro" id="IPR032880">
    <property type="entry name" value="CSC1/OSCA1-like_N"/>
</dbReference>
<proteinExistence type="inferred from homology"/>
<dbReference type="InterPro" id="IPR045122">
    <property type="entry name" value="Csc1-like"/>
</dbReference>
<feature type="domain" description="CSC1/OSCA1-like cytosolic" evidence="11">
    <location>
        <begin position="293"/>
        <end position="454"/>
    </location>
</feature>
<evidence type="ECO:0000256" key="5">
    <source>
        <dbReference type="ARBA" id="ARBA00022989"/>
    </source>
</evidence>
<dbReference type="Pfam" id="PF14703">
    <property type="entry name" value="PHM7_cyt"/>
    <property type="match status" value="1"/>
</dbReference>
<evidence type="ECO:0000313" key="12">
    <source>
        <dbReference type="EMBL" id="CAD7695081.1"/>
    </source>
</evidence>
<feature type="transmembrane region" description="Helical" evidence="8">
    <location>
        <begin position="12"/>
        <end position="29"/>
    </location>
</feature>
<organism evidence="12 13">
    <name type="scientific">Ostreobium quekettii</name>
    <dbReference type="NCBI Taxonomy" id="121088"/>
    <lineage>
        <taxon>Eukaryota</taxon>
        <taxon>Viridiplantae</taxon>
        <taxon>Chlorophyta</taxon>
        <taxon>core chlorophytes</taxon>
        <taxon>Ulvophyceae</taxon>
        <taxon>TCBD clade</taxon>
        <taxon>Bryopsidales</taxon>
        <taxon>Ostreobineae</taxon>
        <taxon>Ostreobiaceae</taxon>
        <taxon>Ostreobium</taxon>
    </lineage>
</organism>
<feature type="transmembrane region" description="Helical" evidence="8">
    <location>
        <begin position="558"/>
        <end position="580"/>
    </location>
</feature>
<keyword evidence="4 8" id="KW-0812">Transmembrane</keyword>
<dbReference type="OrthoDB" id="1689567at2759"/>
<accession>A0A8S1ILF4</accession>
<dbReference type="InterPro" id="IPR027815">
    <property type="entry name" value="CSC1/OSCA1-like_cyt"/>
</dbReference>
<evidence type="ECO:0000256" key="4">
    <source>
        <dbReference type="ARBA" id="ARBA00022692"/>
    </source>
</evidence>
<feature type="transmembrane region" description="Helical" evidence="8">
    <location>
        <begin position="154"/>
        <end position="173"/>
    </location>
</feature>
<feature type="transmembrane region" description="Helical" evidence="8">
    <location>
        <begin position="711"/>
        <end position="733"/>
    </location>
</feature>
<gene>
    <name evidence="12" type="ORF">OSTQU699_LOCUS442</name>
</gene>
<feature type="region of interest" description="Disordered" evidence="7">
    <location>
        <begin position="836"/>
        <end position="870"/>
    </location>
</feature>
<dbReference type="Proteomes" id="UP000708148">
    <property type="component" value="Unassembled WGS sequence"/>
</dbReference>
<comment type="caution">
    <text evidence="12">The sequence shown here is derived from an EMBL/GenBank/DDBJ whole genome shotgun (WGS) entry which is preliminary data.</text>
</comment>
<feature type="transmembrane region" description="Helical" evidence="8">
    <location>
        <begin position="739"/>
        <end position="758"/>
    </location>
</feature>
<evidence type="ECO:0000259" key="11">
    <source>
        <dbReference type="Pfam" id="PF14703"/>
    </source>
</evidence>
<feature type="transmembrane region" description="Helical" evidence="8">
    <location>
        <begin position="85"/>
        <end position="105"/>
    </location>
</feature>
<dbReference type="PANTHER" id="PTHR13018:SF5">
    <property type="entry name" value="RE44586P"/>
    <property type="match status" value="1"/>
</dbReference>
<keyword evidence="13" id="KW-1185">Reference proteome</keyword>
<evidence type="ECO:0000256" key="3">
    <source>
        <dbReference type="ARBA" id="ARBA00022448"/>
    </source>
</evidence>
<dbReference type="GO" id="GO:0005227">
    <property type="term" value="F:calcium-activated cation channel activity"/>
    <property type="evidence" value="ECO:0007669"/>
    <property type="project" value="InterPro"/>
</dbReference>